<organism evidence="2 3">
    <name type="scientific">Streptomyces tremellae</name>
    <dbReference type="NCBI Taxonomy" id="1124239"/>
    <lineage>
        <taxon>Bacteria</taxon>
        <taxon>Bacillati</taxon>
        <taxon>Actinomycetota</taxon>
        <taxon>Actinomycetes</taxon>
        <taxon>Kitasatosporales</taxon>
        <taxon>Streptomycetaceae</taxon>
        <taxon>Streptomyces</taxon>
    </lineage>
</organism>
<dbReference type="EMBL" id="BAABEP010000059">
    <property type="protein sequence ID" value="GAA3753215.1"/>
    <property type="molecule type" value="Genomic_DNA"/>
</dbReference>
<dbReference type="Proteomes" id="UP001499884">
    <property type="component" value="Unassembled WGS sequence"/>
</dbReference>
<dbReference type="SUPFAM" id="SSF53474">
    <property type="entry name" value="alpha/beta-Hydrolases"/>
    <property type="match status" value="1"/>
</dbReference>
<dbReference type="GO" id="GO:0016787">
    <property type="term" value="F:hydrolase activity"/>
    <property type="evidence" value="ECO:0007669"/>
    <property type="project" value="UniProtKB-KW"/>
</dbReference>
<dbReference type="RefSeq" id="WP_345653311.1">
    <property type="nucleotide sequence ID" value="NZ_BAABEP010000059.1"/>
</dbReference>
<dbReference type="PANTHER" id="PTHR43798">
    <property type="entry name" value="MONOACYLGLYCEROL LIPASE"/>
    <property type="match status" value="1"/>
</dbReference>
<accession>A0ABP7G1K8</accession>
<dbReference type="InterPro" id="IPR000073">
    <property type="entry name" value="AB_hydrolase_1"/>
</dbReference>
<dbReference type="InterPro" id="IPR029058">
    <property type="entry name" value="AB_hydrolase_fold"/>
</dbReference>
<sequence length="279" mass="28947">MTPQTVRVRGAEVAYRRSRGRGRTVVLVHGNSSSSATWTPLLDGEFGERFACVALDLPGHGGSAPPAAGADDYAVPGYSATIAEFAGALGVRDAVFVGWSLGGNALVEAAPLLGAEPAGYAVFGTPAVRDGASFAEAYLPDERMGMAFEEELDAERAALYVSGFLAPGSAVPTGPLVAEVLATDPEARAGLARSVAEGRFADETAVLKEVRQPIAVLHGAEERFVSLEYLRSLTVPTLWRGAVQVVPGAGHAVHLDRPDALAALLGDFIAELPQTGVRA</sequence>
<proteinExistence type="predicted"/>
<gene>
    <name evidence="2" type="ORF">GCM10023082_55980</name>
</gene>
<dbReference type="Gene3D" id="3.40.50.1820">
    <property type="entry name" value="alpha/beta hydrolase"/>
    <property type="match status" value="1"/>
</dbReference>
<dbReference type="InterPro" id="IPR050266">
    <property type="entry name" value="AB_hydrolase_sf"/>
</dbReference>
<keyword evidence="3" id="KW-1185">Reference proteome</keyword>
<keyword evidence="2" id="KW-0378">Hydrolase</keyword>
<dbReference type="PANTHER" id="PTHR43798:SF33">
    <property type="entry name" value="HYDROLASE, PUTATIVE (AFU_ORTHOLOGUE AFUA_2G14860)-RELATED"/>
    <property type="match status" value="1"/>
</dbReference>
<reference evidence="3" key="1">
    <citation type="journal article" date="2019" name="Int. J. Syst. Evol. Microbiol.">
        <title>The Global Catalogue of Microorganisms (GCM) 10K type strain sequencing project: providing services to taxonomists for standard genome sequencing and annotation.</title>
        <authorList>
            <consortium name="The Broad Institute Genomics Platform"/>
            <consortium name="The Broad Institute Genome Sequencing Center for Infectious Disease"/>
            <person name="Wu L."/>
            <person name="Ma J."/>
        </authorList>
    </citation>
    <scope>NUCLEOTIDE SEQUENCE [LARGE SCALE GENOMIC DNA]</scope>
    <source>
        <strain evidence="3">JCM 30846</strain>
    </source>
</reference>
<dbReference type="Pfam" id="PF12697">
    <property type="entry name" value="Abhydrolase_6"/>
    <property type="match status" value="1"/>
</dbReference>
<evidence type="ECO:0000259" key="1">
    <source>
        <dbReference type="Pfam" id="PF12697"/>
    </source>
</evidence>
<name>A0ABP7G1K8_9ACTN</name>
<dbReference type="PRINTS" id="PR00111">
    <property type="entry name" value="ABHYDROLASE"/>
</dbReference>
<feature type="domain" description="AB hydrolase-1" evidence="1">
    <location>
        <begin position="25"/>
        <end position="263"/>
    </location>
</feature>
<comment type="caution">
    <text evidence="2">The sequence shown here is derived from an EMBL/GenBank/DDBJ whole genome shotgun (WGS) entry which is preliminary data.</text>
</comment>
<evidence type="ECO:0000313" key="2">
    <source>
        <dbReference type="EMBL" id="GAA3753215.1"/>
    </source>
</evidence>
<evidence type="ECO:0000313" key="3">
    <source>
        <dbReference type="Proteomes" id="UP001499884"/>
    </source>
</evidence>
<protein>
    <submittedName>
        <fullName evidence="2">Alpha/beta hydrolase</fullName>
    </submittedName>
</protein>